<reference evidence="2 3" key="1">
    <citation type="submission" date="2015-08" db="EMBL/GenBank/DDBJ databases">
        <title>Next Generation Sequencing and Analysis of the Genome of Puccinia sorghi L Schw, the Causal Agent of Maize Common Rust.</title>
        <authorList>
            <person name="Rochi L."/>
            <person name="Burguener G."/>
            <person name="Darino M."/>
            <person name="Turjanski A."/>
            <person name="Kreff E."/>
            <person name="Dieguez M.J."/>
            <person name="Sacco F."/>
        </authorList>
    </citation>
    <scope>NUCLEOTIDE SEQUENCE [LARGE SCALE GENOMIC DNA]</scope>
    <source>
        <strain evidence="2 3">RO10H11247</strain>
    </source>
</reference>
<name>A0A0L6U862_9BASI</name>
<keyword evidence="1" id="KW-1133">Transmembrane helix</keyword>
<sequence length="681" mass="79682">MLLGWRGRISDFQFRWFVFLGESSSKFGGFRRFHRPVFSFENENFQTHFFLLEVHHTREGTAHQMCEFRIYVRQMPTNKINKKREKINKPLHNFNNFFWIFKFAIRRGELIFLTRFHQGCFHGAFMQYIKSQVKLRMELVETSVDVKLNNQPDLIHKSSFYHPSNRNKSDILSPAKKNPIYLLFIQFFLKLYFSSKDCQKQSKMYTLPSIWAWCMFCLEIIINHISYIALLVNLHQFLNPSSVNPENPNHTRLKNPTQLSQTIKVCAIHDNTPLGKLKKKTLVWVSWWRVDLSNTHPQTHTLELGRPKKRPLRANPIFSSSEDEPLPLPLSPKTFFKYSKANVLSFCLCVFLNEREETPLPTSGILITSLSTMPKAFSILVEGLICFQHDIKPRYQLNLGPSSPKSGNLCTAYNQHTTIINSVYDQFKRKHFHESAMETALGFYARVLPRLLAIFMINNFNPFVFIFFVFFLDFLLFLSIFNDFHCQLLDFLVLNFNSTFYLSGDIFCAGRGCAWAGVFPWLVVKIGWAPAGLTQCCTWSHNPWKSRGLGFWGLQHAPDRPLGFSQPPKFCCNIWGSQIQLMRFSRLKKIIHYHKNLISHVILFSTICHITWKLINNKTIIKMNMFRSNVTCVHLFPKNSRLSYIVENFRPWHHGANLSNLLLDENVCTPIKGYNSFLLLH</sequence>
<feature type="transmembrane region" description="Helical" evidence="1">
    <location>
        <begin position="210"/>
        <end position="232"/>
    </location>
</feature>
<dbReference type="EMBL" id="LAVV01015347">
    <property type="protein sequence ID" value="KNZ43960.1"/>
    <property type="molecule type" value="Genomic_DNA"/>
</dbReference>
<dbReference type="VEuPathDB" id="FungiDB:VP01_966g2"/>
<feature type="transmembrane region" description="Helical" evidence="1">
    <location>
        <begin position="463"/>
        <end position="481"/>
    </location>
</feature>
<proteinExistence type="predicted"/>
<dbReference type="Proteomes" id="UP000037035">
    <property type="component" value="Unassembled WGS sequence"/>
</dbReference>
<keyword evidence="3" id="KW-1185">Reference proteome</keyword>
<evidence type="ECO:0000313" key="3">
    <source>
        <dbReference type="Proteomes" id="UP000037035"/>
    </source>
</evidence>
<keyword evidence="1" id="KW-0812">Transmembrane</keyword>
<evidence type="ECO:0000313" key="2">
    <source>
        <dbReference type="EMBL" id="KNZ43960.1"/>
    </source>
</evidence>
<protein>
    <submittedName>
        <fullName evidence="2">Uncharacterized protein</fullName>
    </submittedName>
</protein>
<dbReference type="AlphaFoldDB" id="A0A0L6U862"/>
<evidence type="ECO:0000256" key="1">
    <source>
        <dbReference type="SAM" id="Phobius"/>
    </source>
</evidence>
<comment type="caution">
    <text evidence="2">The sequence shown here is derived from an EMBL/GenBank/DDBJ whole genome shotgun (WGS) entry which is preliminary data.</text>
</comment>
<keyword evidence="1" id="KW-0472">Membrane</keyword>
<organism evidence="2 3">
    <name type="scientific">Puccinia sorghi</name>
    <dbReference type="NCBI Taxonomy" id="27349"/>
    <lineage>
        <taxon>Eukaryota</taxon>
        <taxon>Fungi</taxon>
        <taxon>Dikarya</taxon>
        <taxon>Basidiomycota</taxon>
        <taxon>Pucciniomycotina</taxon>
        <taxon>Pucciniomycetes</taxon>
        <taxon>Pucciniales</taxon>
        <taxon>Pucciniaceae</taxon>
        <taxon>Puccinia</taxon>
    </lineage>
</organism>
<accession>A0A0L6U862</accession>
<gene>
    <name evidence="2" type="ORF">VP01_966g2</name>
</gene>